<sequence length="132" mass="15511">MVNDGITEIRDVMEVWIACVTVVRTGVEDLAMRTKRRGTHVDHRSTQLNTWSYSPLSRLFMLQFNLTSGQLMPQFWRVVQVIERLMRDWGSPFNVKDLITAYQVKVDGFHRYKLFSKYRGDRTLVLNTVVNN</sequence>
<accession>A0ACB8ZAH8</accession>
<evidence type="ECO:0000313" key="1">
    <source>
        <dbReference type="EMBL" id="KAI3693160.1"/>
    </source>
</evidence>
<reference evidence="2" key="1">
    <citation type="journal article" date="2022" name="Mol. Ecol. Resour.">
        <title>The genomes of chicory, endive, great burdock and yacon provide insights into Asteraceae palaeo-polyploidization history and plant inulin production.</title>
        <authorList>
            <person name="Fan W."/>
            <person name="Wang S."/>
            <person name="Wang H."/>
            <person name="Wang A."/>
            <person name="Jiang F."/>
            <person name="Liu H."/>
            <person name="Zhao H."/>
            <person name="Xu D."/>
            <person name="Zhang Y."/>
        </authorList>
    </citation>
    <scope>NUCLEOTIDE SEQUENCE [LARGE SCALE GENOMIC DNA]</scope>
    <source>
        <strain evidence="2">cv. Niubang</strain>
    </source>
</reference>
<organism evidence="1 2">
    <name type="scientific">Arctium lappa</name>
    <name type="common">Greater burdock</name>
    <name type="synonym">Lappa major</name>
    <dbReference type="NCBI Taxonomy" id="4217"/>
    <lineage>
        <taxon>Eukaryota</taxon>
        <taxon>Viridiplantae</taxon>
        <taxon>Streptophyta</taxon>
        <taxon>Embryophyta</taxon>
        <taxon>Tracheophyta</taxon>
        <taxon>Spermatophyta</taxon>
        <taxon>Magnoliopsida</taxon>
        <taxon>eudicotyledons</taxon>
        <taxon>Gunneridae</taxon>
        <taxon>Pentapetalae</taxon>
        <taxon>asterids</taxon>
        <taxon>campanulids</taxon>
        <taxon>Asterales</taxon>
        <taxon>Asteraceae</taxon>
        <taxon>Carduoideae</taxon>
        <taxon>Cardueae</taxon>
        <taxon>Arctiinae</taxon>
        <taxon>Arctium</taxon>
    </lineage>
</organism>
<keyword evidence="2" id="KW-1185">Reference proteome</keyword>
<evidence type="ECO:0000313" key="2">
    <source>
        <dbReference type="Proteomes" id="UP001055879"/>
    </source>
</evidence>
<comment type="caution">
    <text evidence="1">The sequence shown here is derived from an EMBL/GenBank/DDBJ whole genome shotgun (WGS) entry which is preliminary data.</text>
</comment>
<dbReference type="EMBL" id="CM042057">
    <property type="protein sequence ID" value="KAI3693160.1"/>
    <property type="molecule type" value="Genomic_DNA"/>
</dbReference>
<reference evidence="1 2" key="2">
    <citation type="journal article" date="2022" name="Mol. Ecol. Resour.">
        <title>The genomes of chicory, endive, great burdock and yacon provide insights into Asteraceae paleo-polyploidization history and plant inulin production.</title>
        <authorList>
            <person name="Fan W."/>
            <person name="Wang S."/>
            <person name="Wang H."/>
            <person name="Wang A."/>
            <person name="Jiang F."/>
            <person name="Liu H."/>
            <person name="Zhao H."/>
            <person name="Xu D."/>
            <person name="Zhang Y."/>
        </authorList>
    </citation>
    <scope>NUCLEOTIDE SEQUENCE [LARGE SCALE GENOMIC DNA]</scope>
    <source>
        <strain evidence="2">cv. Niubang</strain>
    </source>
</reference>
<gene>
    <name evidence="1" type="ORF">L6452_32991</name>
</gene>
<proteinExistence type="predicted"/>
<name>A0ACB8ZAH8_ARCLA</name>
<dbReference type="Proteomes" id="UP001055879">
    <property type="component" value="Linkage Group LG11"/>
</dbReference>
<protein>
    <submittedName>
        <fullName evidence="1">Uncharacterized protein</fullName>
    </submittedName>
</protein>